<evidence type="ECO:0000256" key="1">
    <source>
        <dbReference type="SAM" id="MobiDB-lite"/>
    </source>
</evidence>
<dbReference type="Proteomes" id="UP001341840">
    <property type="component" value="Unassembled WGS sequence"/>
</dbReference>
<evidence type="ECO:0000313" key="3">
    <source>
        <dbReference type="Proteomes" id="UP001341840"/>
    </source>
</evidence>
<name>A0ABU6RG05_9FABA</name>
<organism evidence="2 3">
    <name type="scientific">Stylosanthes scabra</name>
    <dbReference type="NCBI Taxonomy" id="79078"/>
    <lineage>
        <taxon>Eukaryota</taxon>
        <taxon>Viridiplantae</taxon>
        <taxon>Streptophyta</taxon>
        <taxon>Embryophyta</taxon>
        <taxon>Tracheophyta</taxon>
        <taxon>Spermatophyta</taxon>
        <taxon>Magnoliopsida</taxon>
        <taxon>eudicotyledons</taxon>
        <taxon>Gunneridae</taxon>
        <taxon>Pentapetalae</taxon>
        <taxon>rosids</taxon>
        <taxon>fabids</taxon>
        <taxon>Fabales</taxon>
        <taxon>Fabaceae</taxon>
        <taxon>Papilionoideae</taxon>
        <taxon>50 kb inversion clade</taxon>
        <taxon>dalbergioids sensu lato</taxon>
        <taxon>Dalbergieae</taxon>
        <taxon>Pterocarpus clade</taxon>
        <taxon>Stylosanthes</taxon>
    </lineage>
</organism>
<sequence length="165" mass="18317">MGFGNKSEEQEAKFGAEVAKESARNEKIAKKSLKVKSRAYAYAPKEPMRERPESNTRYFQTWLHFCDTFKLNLDRRPNKASIHALHKFTPAARVLQHQGFAAALLDVDVPSTIHCSTSANSSQLFIVVASLSLISSDFSLPSCLLSPPPLLFIYLCRSSSLLSAP</sequence>
<evidence type="ECO:0000313" key="2">
    <source>
        <dbReference type="EMBL" id="MED6122977.1"/>
    </source>
</evidence>
<proteinExistence type="predicted"/>
<keyword evidence="3" id="KW-1185">Reference proteome</keyword>
<dbReference type="EMBL" id="JASCZI010030479">
    <property type="protein sequence ID" value="MED6122977.1"/>
    <property type="molecule type" value="Genomic_DNA"/>
</dbReference>
<gene>
    <name evidence="2" type="ORF">PIB30_044951</name>
</gene>
<protein>
    <submittedName>
        <fullName evidence="2">Uncharacterized protein</fullName>
    </submittedName>
</protein>
<accession>A0ABU6RG05</accession>
<feature type="region of interest" description="Disordered" evidence="1">
    <location>
        <begin position="1"/>
        <end position="20"/>
    </location>
</feature>
<comment type="caution">
    <text evidence="2">The sequence shown here is derived from an EMBL/GenBank/DDBJ whole genome shotgun (WGS) entry which is preliminary data.</text>
</comment>
<reference evidence="2 3" key="1">
    <citation type="journal article" date="2023" name="Plants (Basel)">
        <title>Bridging the Gap: Combining Genomics and Transcriptomics Approaches to Understand Stylosanthes scabra, an Orphan Legume from the Brazilian Caatinga.</title>
        <authorList>
            <person name="Ferreira-Neto J.R.C."/>
            <person name="da Silva M.D."/>
            <person name="Binneck E."/>
            <person name="de Melo N.F."/>
            <person name="da Silva R.H."/>
            <person name="de Melo A.L.T.M."/>
            <person name="Pandolfi V."/>
            <person name="Bustamante F.O."/>
            <person name="Brasileiro-Vidal A.C."/>
            <person name="Benko-Iseppon A.M."/>
        </authorList>
    </citation>
    <scope>NUCLEOTIDE SEQUENCE [LARGE SCALE GENOMIC DNA]</scope>
    <source>
        <tissue evidence="2">Leaves</tissue>
    </source>
</reference>